<dbReference type="InterPro" id="IPR046341">
    <property type="entry name" value="SET_dom_sf"/>
</dbReference>
<dbReference type="Proteomes" id="UP001224775">
    <property type="component" value="Unassembled WGS sequence"/>
</dbReference>
<dbReference type="Gene3D" id="2.170.270.10">
    <property type="entry name" value="SET domain"/>
    <property type="match status" value="1"/>
</dbReference>
<dbReference type="InterPro" id="IPR001214">
    <property type="entry name" value="SET_dom"/>
</dbReference>
<evidence type="ECO:0000313" key="3">
    <source>
        <dbReference type="Proteomes" id="UP001224775"/>
    </source>
</evidence>
<comment type="caution">
    <text evidence="2">The sequence shown here is derived from an EMBL/GenBank/DDBJ whole genome shotgun (WGS) entry which is preliminary data.</text>
</comment>
<dbReference type="Pfam" id="PF00856">
    <property type="entry name" value="SET"/>
    <property type="match status" value="1"/>
</dbReference>
<dbReference type="SUPFAM" id="SSF82199">
    <property type="entry name" value="SET domain"/>
    <property type="match status" value="1"/>
</dbReference>
<accession>A0AAD9D9D8</accession>
<dbReference type="AlphaFoldDB" id="A0AAD9D9D8"/>
<feature type="domain" description="SET" evidence="1">
    <location>
        <begin position="47"/>
        <end position="157"/>
    </location>
</feature>
<reference evidence="2" key="1">
    <citation type="submission" date="2023-06" db="EMBL/GenBank/DDBJ databases">
        <title>Survivors Of The Sea: Transcriptome response of Skeletonema marinoi to long-term dormancy.</title>
        <authorList>
            <person name="Pinder M.I.M."/>
            <person name="Kourtchenko O."/>
            <person name="Robertson E.K."/>
            <person name="Larsson T."/>
            <person name="Maumus F."/>
            <person name="Osuna-Cruz C.M."/>
            <person name="Vancaester E."/>
            <person name="Stenow R."/>
            <person name="Vandepoele K."/>
            <person name="Ploug H."/>
            <person name="Bruchert V."/>
            <person name="Godhe A."/>
            <person name="Topel M."/>
        </authorList>
    </citation>
    <scope>NUCLEOTIDE SEQUENCE</scope>
    <source>
        <strain evidence="2">R05AC</strain>
    </source>
</reference>
<name>A0AAD9D9D8_9STRA</name>
<proteinExistence type="predicted"/>
<gene>
    <name evidence="2" type="ORF">QTG54_011654</name>
</gene>
<sequence>MMRDTYIQYVDRSYKFDDPVPPTEGYSLHVKGTPPPYHAEKIPDGPRGLFVSRDIHKGELVHNGTKSDVSFPDANAWRRFMFGLPKREMGCDVTEWTWTQGQVENGPLKLMTSFTISILINEGRTDEDVNVLPESDVSPLFYATRDIQKGEELLTTYETLYYAEHGAVGLM</sequence>
<evidence type="ECO:0000313" key="2">
    <source>
        <dbReference type="EMBL" id="KAK1737670.1"/>
    </source>
</evidence>
<organism evidence="2 3">
    <name type="scientific">Skeletonema marinoi</name>
    <dbReference type="NCBI Taxonomy" id="267567"/>
    <lineage>
        <taxon>Eukaryota</taxon>
        <taxon>Sar</taxon>
        <taxon>Stramenopiles</taxon>
        <taxon>Ochrophyta</taxon>
        <taxon>Bacillariophyta</taxon>
        <taxon>Coscinodiscophyceae</taxon>
        <taxon>Thalassiosirophycidae</taxon>
        <taxon>Thalassiosirales</taxon>
        <taxon>Skeletonemataceae</taxon>
        <taxon>Skeletonema</taxon>
        <taxon>Skeletonema marinoi-dohrnii complex</taxon>
    </lineage>
</organism>
<protein>
    <recommendedName>
        <fullName evidence="1">SET domain-containing protein</fullName>
    </recommendedName>
</protein>
<dbReference type="EMBL" id="JATAAI010000024">
    <property type="protein sequence ID" value="KAK1737670.1"/>
    <property type="molecule type" value="Genomic_DNA"/>
</dbReference>
<keyword evidence="3" id="KW-1185">Reference proteome</keyword>
<evidence type="ECO:0000259" key="1">
    <source>
        <dbReference type="Pfam" id="PF00856"/>
    </source>
</evidence>